<keyword evidence="2" id="KW-1185">Reference proteome</keyword>
<dbReference type="PANTHER" id="PTHR45749">
    <property type="match status" value="1"/>
</dbReference>
<reference evidence="1 2" key="1">
    <citation type="submission" date="2023-01" db="EMBL/GenBank/DDBJ databases">
        <authorList>
            <person name="Whitehead M."/>
        </authorList>
    </citation>
    <scope>NUCLEOTIDE SEQUENCE [LARGE SCALE GENOMIC DNA]</scope>
</reference>
<dbReference type="Proteomes" id="UP001160148">
    <property type="component" value="Unassembled WGS sequence"/>
</dbReference>
<comment type="caution">
    <text evidence="1">The sequence shown here is derived from an EMBL/GenBank/DDBJ whole genome shotgun (WGS) entry which is preliminary data.</text>
</comment>
<dbReference type="AlphaFoldDB" id="A0AAV0WDH0"/>
<name>A0AAV0WDH0_9HEMI</name>
<evidence type="ECO:0008006" key="3">
    <source>
        <dbReference type="Google" id="ProtNLM"/>
    </source>
</evidence>
<organism evidence="1 2">
    <name type="scientific">Macrosiphum euphorbiae</name>
    <name type="common">potato aphid</name>
    <dbReference type="NCBI Taxonomy" id="13131"/>
    <lineage>
        <taxon>Eukaryota</taxon>
        <taxon>Metazoa</taxon>
        <taxon>Ecdysozoa</taxon>
        <taxon>Arthropoda</taxon>
        <taxon>Hexapoda</taxon>
        <taxon>Insecta</taxon>
        <taxon>Pterygota</taxon>
        <taxon>Neoptera</taxon>
        <taxon>Paraneoptera</taxon>
        <taxon>Hemiptera</taxon>
        <taxon>Sternorrhyncha</taxon>
        <taxon>Aphidomorpha</taxon>
        <taxon>Aphidoidea</taxon>
        <taxon>Aphididae</taxon>
        <taxon>Macrosiphini</taxon>
        <taxon>Macrosiphum</taxon>
    </lineage>
</organism>
<proteinExistence type="predicted"/>
<dbReference type="EMBL" id="CARXXK010000002">
    <property type="protein sequence ID" value="CAI6353830.1"/>
    <property type="molecule type" value="Genomic_DNA"/>
</dbReference>
<evidence type="ECO:0000313" key="2">
    <source>
        <dbReference type="Proteomes" id="UP001160148"/>
    </source>
</evidence>
<protein>
    <recommendedName>
        <fullName evidence="3">DUF4371 domain-containing protein</fullName>
    </recommendedName>
</protein>
<gene>
    <name evidence="1" type="ORF">MEUPH1_LOCUS9905</name>
</gene>
<evidence type="ECO:0000313" key="1">
    <source>
        <dbReference type="EMBL" id="CAI6353830.1"/>
    </source>
</evidence>
<dbReference type="PANTHER" id="PTHR45749:SF23">
    <property type="entry name" value="ZINC FINGER MYM-TYPE PROTEIN 1-LIKE"/>
    <property type="match status" value="1"/>
</dbReference>
<sequence length="181" mass="21223">MKSEKVNFYSLILDLTPDLSKVDQMAIVLRYCTSHNVQERLLELKPIDSHKGESIFKLLEDFLKNSKLDILNCHGQSYDNAPNMSGTYEGTLYENKINQLSPKIKEKYSDEQERIKKKKFPNDSDCNQVSLSGHDKFRVETYNVIIDSFCSQLEKRIEAYSFLKKQFFVHHKITCCFTTRY</sequence>
<accession>A0AAV0WDH0</accession>